<accession>A0A177PBJ6</accession>
<gene>
    <name evidence="1" type="ORF">A1355_18140</name>
</gene>
<name>A0A177PBJ6_9GAMM</name>
<dbReference type="AlphaFoldDB" id="A0A177PBJ6"/>
<evidence type="ECO:0000313" key="1">
    <source>
        <dbReference type="EMBL" id="OAI27571.1"/>
    </source>
</evidence>
<comment type="caution">
    <text evidence="1">The sequence shown here is derived from an EMBL/GenBank/DDBJ whole genome shotgun (WGS) entry which is preliminary data.</text>
</comment>
<dbReference type="Proteomes" id="UP000077628">
    <property type="component" value="Unassembled WGS sequence"/>
</dbReference>
<dbReference type="EMBL" id="LUUK01000019">
    <property type="protein sequence ID" value="OAI27571.1"/>
    <property type="molecule type" value="Genomic_DNA"/>
</dbReference>
<keyword evidence="2" id="KW-1185">Reference proteome</keyword>
<sequence length="109" mass="12366">MSLETKFSNAQLRRINLQSILYLCSCPSQVGVQIDSLRKLYEYQANCAERGRSELQSQVHERIAEATLAAHRIMEDCLQDVLSLEGWDPLTLEMPEGLRTLLEQEIDGG</sequence>
<evidence type="ECO:0000313" key="2">
    <source>
        <dbReference type="Proteomes" id="UP000077628"/>
    </source>
</evidence>
<dbReference type="RefSeq" id="WP_082885298.1">
    <property type="nucleotide sequence ID" value="NZ_LUUK01000019.1"/>
</dbReference>
<organism evidence="1 2">
    <name type="scientific">Methylomonas koyamae</name>
    <dbReference type="NCBI Taxonomy" id="702114"/>
    <lineage>
        <taxon>Bacteria</taxon>
        <taxon>Pseudomonadati</taxon>
        <taxon>Pseudomonadota</taxon>
        <taxon>Gammaproteobacteria</taxon>
        <taxon>Methylococcales</taxon>
        <taxon>Methylococcaceae</taxon>
        <taxon>Methylomonas</taxon>
    </lineage>
</organism>
<protein>
    <submittedName>
        <fullName evidence="1">Uncharacterized protein</fullName>
    </submittedName>
</protein>
<reference evidence="2" key="1">
    <citation type="submission" date="2016-03" db="EMBL/GenBank/DDBJ databases">
        <authorList>
            <person name="Heylen K."/>
            <person name="De Vos P."/>
            <person name="Vekeman B."/>
        </authorList>
    </citation>
    <scope>NUCLEOTIDE SEQUENCE [LARGE SCALE GENOMIC DNA]</scope>
    <source>
        <strain evidence="2">R-45383</strain>
    </source>
</reference>
<proteinExistence type="predicted"/>